<organism evidence="2 3">
    <name type="scientific">Methylocaldum marinum</name>
    <dbReference type="NCBI Taxonomy" id="1432792"/>
    <lineage>
        <taxon>Bacteria</taxon>
        <taxon>Pseudomonadati</taxon>
        <taxon>Pseudomonadota</taxon>
        <taxon>Gammaproteobacteria</taxon>
        <taxon>Methylococcales</taxon>
        <taxon>Methylococcaceae</taxon>
        <taxon>Methylocaldum</taxon>
    </lineage>
</organism>
<keyword evidence="3" id="KW-1185">Reference proteome</keyword>
<dbReference type="KEGG" id="mmai:sS8_5090"/>
<proteinExistence type="predicted"/>
<dbReference type="Proteomes" id="UP000266313">
    <property type="component" value="Chromosome"/>
</dbReference>
<dbReference type="InterPro" id="IPR028946">
    <property type="entry name" value="Ntox44"/>
</dbReference>
<evidence type="ECO:0000259" key="1">
    <source>
        <dbReference type="Pfam" id="PF15607"/>
    </source>
</evidence>
<dbReference type="EMBL" id="AP017928">
    <property type="protein sequence ID" value="BBA37013.1"/>
    <property type="molecule type" value="Genomic_DNA"/>
</dbReference>
<protein>
    <recommendedName>
        <fullName evidence="1">Bacterial toxin 44 domain-containing protein</fullName>
    </recommendedName>
</protein>
<dbReference type="Pfam" id="PF15607">
    <property type="entry name" value="Ntox44"/>
    <property type="match status" value="1"/>
</dbReference>
<evidence type="ECO:0000313" key="2">
    <source>
        <dbReference type="EMBL" id="BBA37013.1"/>
    </source>
</evidence>
<feature type="domain" description="Bacterial toxin 44" evidence="1">
    <location>
        <begin position="73"/>
        <end position="176"/>
    </location>
</feature>
<gene>
    <name evidence="2" type="ORF">sS8_5090</name>
</gene>
<sequence length="231" mass="25893">MLSEMVNNANGPEAKVITDAITRSKQLKNDSDQAHEDMKKAQWYELFRIYGDLAIFNATIRQSGIAMAEAEARWFLQVRENGPWDHKPILHKMYESMGTPPRPFGTLGRAFHFPIRGDVFHEYYYDVWSNIHYGYVGTKCGFDEKTLQDGAASGLPGAGDNDEGDVISVKIGVDLWKSVGINLTQETLRKAIISQASNYISARNREISKGVKAEDATNVVITNNDYKEPAD</sequence>
<accession>A0A250KZA0</accession>
<reference evidence="2 3" key="1">
    <citation type="submission" date="2016-12" db="EMBL/GenBank/DDBJ databases">
        <title>Genome sequencing of Methylocaldum marinum.</title>
        <authorList>
            <person name="Takeuchi M."/>
            <person name="Kamagata Y."/>
            <person name="Hiraoka S."/>
            <person name="Oshima K."/>
            <person name="Hattori M."/>
            <person name="Iwasaki W."/>
        </authorList>
    </citation>
    <scope>NUCLEOTIDE SEQUENCE [LARGE SCALE GENOMIC DNA]</scope>
    <source>
        <strain evidence="2 3">S8</strain>
    </source>
</reference>
<evidence type="ECO:0000313" key="3">
    <source>
        <dbReference type="Proteomes" id="UP000266313"/>
    </source>
</evidence>
<name>A0A250KZA0_9GAMM</name>
<dbReference type="AlphaFoldDB" id="A0A250KZA0"/>